<dbReference type="Pfam" id="PF04978">
    <property type="entry name" value="MST"/>
    <property type="match status" value="1"/>
</dbReference>
<dbReference type="RefSeq" id="WP_250827151.1">
    <property type="nucleotide sequence ID" value="NZ_JAMOIL010000010.1"/>
</dbReference>
<feature type="region of interest" description="Disordered" evidence="1">
    <location>
        <begin position="1"/>
        <end position="20"/>
    </location>
</feature>
<dbReference type="InterPro" id="IPR007061">
    <property type="entry name" value="MST-like"/>
</dbReference>
<proteinExistence type="predicted"/>
<evidence type="ECO:0000313" key="3">
    <source>
        <dbReference type="Proteomes" id="UP001139485"/>
    </source>
</evidence>
<protein>
    <submittedName>
        <fullName evidence="2">DinB family protein</fullName>
    </submittedName>
</protein>
<evidence type="ECO:0000313" key="2">
    <source>
        <dbReference type="EMBL" id="MCM0620559.1"/>
    </source>
</evidence>
<dbReference type="SUPFAM" id="SSF109854">
    <property type="entry name" value="DinB/YfiT-like putative metalloenzymes"/>
    <property type="match status" value="1"/>
</dbReference>
<evidence type="ECO:0000256" key="1">
    <source>
        <dbReference type="SAM" id="MobiDB-lite"/>
    </source>
</evidence>
<sequence length="177" mass="20101">MTGLWLSPEDDPRTALPQERGEKPTVLGYLAHYRLTLRLKCADLTPEQLATRSVPPSSMSLLGLVRHLARVEHHWARRCVEGHEELDRLYRTEEQPDLDFDGVEPTQACVDEAWASWEREVAHAETVYAAAEPDAVVTFRGEPLEVRDVLVHMVEEYARHLGHADLLRECLDGRTGV</sequence>
<reference evidence="2" key="1">
    <citation type="submission" date="2022-05" db="EMBL/GenBank/DDBJ databases">
        <authorList>
            <person name="Tuo L."/>
        </authorList>
    </citation>
    <scope>NUCLEOTIDE SEQUENCE</scope>
    <source>
        <strain evidence="2">BSK12Z-4</strain>
    </source>
</reference>
<dbReference type="EMBL" id="JAMOIL010000010">
    <property type="protein sequence ID" value="MCM0620559.1"/>
    <property type="molecule type" value="Genomic_DNA"/>
</dbReference>
<dbReference type="Gene3D" id="1.20.120.450">
    <property type="entry name" value="dinb family like domain"/>
    <property type="match status" value="1"/>
</dbReference>
<gene>
    <name evidence="2" type="ORF">M8330_09660</name>
</gene>
<dbReference type="InterPro" id="IPR034660">
    <property type="entry name" value="DinB/YfiT-like"/>
</dbReference>
<comment type="caution">
    <text evidence="2">The sequence shown here is derived from an EMBL/GenBank/DDBJ whole genome shotgun (WGS) entry which is preliminary data.</text>
</comment>
<name>A0A9X2IFK9_9ACTN</name>
<accession>A0A9X2IFK9</accession>
<dbReference type="Proteomes" id="UP001139485">
    <property type="component" value="Unassembled WGS sequence"/>
</dbReference>
<dbReference type="AlphaFoldDB" id="A0A9X2IFK9"/>
<keyword evidence="3" id="KW-1185">Reference proteome</keyword>
<organism evidence="2 3">
    <name type="scientific">Nocardioides bruguierae</name>
    <dbReference type="NCBI Taxonomy" id="2945102"/>
    <lineage>
        <taxon>Bacteria</taxon>
        <taxon>Bacillati</taxon>
        <taxon>Actinomycetota</taxon>
        <taxon>Actinomycetes</taxon>
        <taxon>Propionibacteriales</taxon>
        <taxon>Nocardioidaceae</taxon>
        <taxon>Nocardioides</taxon>
    </lineage>
</organism>